<dbReference type="AlphaFoldDB" id="A0A367RSM1"/>
<accession>A0A367RSM1</accession>
<comment type="caution">
    <text evidence="1">The sequence shown here is derived from an EMBL/GenBank/DDBJ whole genome shotgun (WGS) entry which is preliminary data.</text>
</comment>
<name>A0A367RSM1_9NOSO</name>
<organism evidence="1 2">
    <name type="scientific">Nostoc minutum NIES-26</name>
    <dbReference type="NCBI Taxonomy" id="1844469"/>
    <lineage>
        <taxon>Bacteria</taxon>
        <taxon>Bacillati</taxon>
        <taxon>Cyanobacteriota</taxon>
        <taxon>Cyanophyceae</taxon>
        <taxon>Nostocales</taxon>
        <taxon>Nostocaceae</taxon>
        <taxon>Nostoc</taxon>
    </lineage>
</organism>
<evidence type="ECO:0000313" key="1">
    <source>
        <dbReference type="EMBL" id="RCJ39577.1"/>
    </source>
</evidence>
<dbReference type="Proteomes" id="UP000252107">
    <property type="component" value="Unassembled WGS sequence"/>
</dbReference>
<sequence>MTDLEKAKHAAEVFANHEFQTITVWMVEEIQTNYIVFGNTESPVDLERLSHKSKQKYIVNVVGGISTRYTAQEAYLMARSLERGD</sequence>
<keyword evidence="2" id="KW-1185">Reference proteome</keyword>
<reference evidence="1" key="1">
    <citation type="submission" date="2016-04" db="EMBL/GenBank/DDBJ databases">
        <authorList>
            <person name="Tabuchi Yagui T.R."/>
        </authorList>
    </citation>
    <scope>NUCLEOTIDE SEQUENCE [LARGE SCALE GENOMIC DNA]</scope>
    <source>
        <strain evidence="1">NIES-26</strain>
    </source>
</reference>
<protein>
    <submittedName>
        <fullName evidence="1">Uncharacterized protein</fullName>
    </submittedName>
</protein>
<proteinExistence type="predicted"/>
<evidence type="ECO:0000313" key="2">
    <source>
        <dbReference type="Proteomes" id="UP000252107"/>
    </source>
</evidence>
<gene>
    <name evidence="1" type="ORF">A6770_38780</name>
</gene>
<dbReference type="EMBL" id="LXQD01000071">
    <property type="protein sequence ID" value="RCJ39577.1"/>
    <property type="molecule type" value="Genomic_DNA"/>
</dbReference>